<organism evidence="14 15">
    <name type="scientific">Candidatus Methylobacter favarea</name>
    <dbReference type="NCBI Taxonomy" id="2707345"/>
    <lineage>
        <taxon>Bacteria</taxon>
        <taxon>Pseudomonadati</taxon>
        <taxon>Pseudomonadota</taxon>
        <taxon>Gammaproteobacteria</taxon>
        <taxon>Methylococcales</taxon>
        <taxon>Methylococcaceae</taxon>
        <taxon>Methylobacter</taxon>
    </lineage>
</organism>
<evidence type="ECO:0000256" key="12">
    <source>
        <dbReference type="RuleBase" id="RU004478"/>
    </source>
</evidence>
<dbReference type="Gene3D" id="2.30.22.10">
    <property type="entry name" value="Head domain of nucleotide exchange factor GrpE"/>
    <property type="match status" value="1"/>
</dbReference>
<dbReference type="GO" id="GO:0005829">
    <property type="term" value="C:cytosol"/>
    <property type="evidence" value="ECO:0007669"/>
    <property type="project" value="TreeGrafter"/>
</dbReference>
<dbReference type="FunFam" id="2.30.22.10:FF:000001">
    <property type="entry name" value="Protein GrpE"/>
    <property type="match status" value="1"/>
</dbReference>
<sequence>MNTDQEMPESQVETENEESAGNTVVEKKPHTELMEHEATIEELTNKLAESEQKVHDNWDKAVRIQAEMENLKKRTQKDLENAHKFALEGFAKELLVVLDSLVLGLQAAIGESPEVQKFREGSELAIKQFESALAKFNIVAIDPLGQTFNPELHQAMATYVVDSAEPNTVVNVFQKGYMLNGRLLRPAMVAVAKAAEKPEADIPNIDEQA</sequence>
<dbReference type="SUPFAM" id="SSF58014">
    <property type="entry name" value="Coiled-coil domain of nucleotide exchange factor GrpE"/>
    <property type="match status" value="1"/>
</dbReference>
<evidence type="ECO:0000256" key="7">
    <source>
        <dbReference type="ARBA" id="ARBA00053401"/>
    </source>
</evidence>
<feature type="region of interest" description="Disordered" evidence="13">
    <location>
        <begin position="1"/>
        <end position="31"/>
    </location>
</feature>
<evidence type="ECO:0000256" key="6">
    <source>
        <dbReference type="ARBA" id="ARBA00023186"/>
    </source>
</evidence>
<keyword evidence="6 10" id="KW-0143">Chaperone</keyword>
<dbReference type="GO" id="GO:0051087">
    <property type="term" value="F:protein-folding chaperone binding"/>
    <property type="evidence" value="ECO:0007669"/>
    <property type="project" value="InterPro"/>
</dbReference>
<dbReference type="NCBIfam" id="NF010737">
    <property type="entry name" value="PRK14139.1"/>
    <property type="match status" value="1"/>
</dbReference>
<dbReference type="GO" id="GO:0051082">
    <property type="term" value="F:unfolded protein binding"/>
    <property type="evidence" value="ECO:0007669"/>
    <property type="project" value="TreeGrafter"/>
</dbReference>
<reference evidence="14 15" key="1">
    <citation type="submission" date="2020-02" db="EMBL/GenBank/DDBJ databases">
        <authorList>
            <person name="Hogendoorn C."/>
        </authorList>
    </citation>
    <scope>NUCLEOTIDE SEQUENCE [LARGE SCALE GENOMIC DNA]</scope>
    <source>
        <strain evidence="14">METHB21</strain>
    </source>
</reference>
<proteinExistence type="inferred from homology"/>
<evidence type="ECO:0000256" key="1">
    <source>
        <dbReference type="ARBA" id="ARBA00004496"/>
    </source>
</evidence>
<comment type="subunit">
    <text evidence="3 10">Homodimer.</text>
</comment>
<evidence type="ECO:0000256" key="2">
    <source>
        <dbReference type="ARBA" id="ARBA00009054"/>
    </source>
</evidence>
<dbReference type="PANTHER" id="PTHR21237">
    <property type="entry name" value="GRPE PROTEIN"/>
    <property type="match status" value="1"/>
</dbReference>
<dbReference type="HAMAP" id="MF_01151">
    <property type="entry name" value="GrpE"/>
    <property type="match status" value="1"/>
</dbReference>
<comment type="caution">
    <text evidence="14">The sequence shown here is derived from an EMBL/GenBank/DDBJ whole genome shotgun (WGS) entry which is preliminary data.</text>
</comment>
<evidence type="ECO:0000256" key="10">
    <source>
        <dbReference type="HAMAP-Rule" id="MF_01151"/>
    </source>
</evidence>
<dbReference type="InterPro" id="IPR009012">
    <property type="entry name" value="GrpE_head"/>
</dbReference>
<dbReference type="Proteomes" id="UP000494216">
    <property type="component" value="Unassembled WGS sequence"/>
</dbReference>
<evidence type="ECO:0000256" key="13">
    <source>
        <dbReference type="SAM" id="MobiDB-lite"/>
    </source>
</evidence>
<evidence type="ECO:0000256" key="8">
    <source>
        <dbReference type="ARBA" id="ARBA00072274"/>
    </source>
</evidence>
<dbReference type="SUPFAM" id="SSF51064">
    <property type="entry name" value="Head domain of nucleotide exchange factor GrpE"/>
    <property type="match status" value="1"/>
</dbReference>
<name>A0A8S0WB97_9GAMM</name>
<gene>
    <name evidence="10 14" type="primary">grpE</name>
    <name evidence="14" type="ORF">METHB2_430022</name>
</gene>
<comment type="function">
    <text evidence="7 10 11">Participates actively in the response to hyperosmotic and heat shock by preventing the aggregation of stress-denatured proteins, in association with DnaK and GrpE. It is the nucleotide exchange factor for DnaK and may function as a thermosensor. Unfolded proteins bind initially to DnaJ; upon interaction with the DnaJ-bound protein, DnaK hydrolyzes its bound ATP, resulting in the formation of a stable complex. GrpE releases ADP from DnaK; ATP binding to DnaK triggers the release of the substrate protein, thus completing the reaction cycle. Several rounds of ATP-dependent interactions between DnaJ, DnaK and GrpE are required for fully efficient folding.</text>
</comment>
<dbReference type="InterPro" id="IPR000740">
    <property type="entry name" value="GrpE"/>
</dbReference>
<dbReference type="Pfam" id="PF01025">
    <property type="entry name" value="GrpE"/>
    <property type="match status" value="1"/>
</dbReference>
<evidence type="ECO:0000256" key="4">
    <source>
        <dbReference type="ARBA" id="ARBA00022490"/>
    </source>
</evidence>
<dbReference type="GO" id="GO:0042803">
    <property type="term" value="F:protein homodimerization activity"/>
    <property type="evidence" value="ECO:0007669"/>
    <property type="project" value="InterPro"/>
</dbReference>
<dbReference type="NCBIfam" id="NF010748">
    <property type="entry name" value="PRK14150.1"/>
    <property type="match status" value="1"/>
</dbReference>
<accession>A0A8S0WB97</accession>
<dbReference type="PROSITE" id="PS01071">
    <property type="entry name" value="GRPE"/>
    <property type="match status" value="1"/>
</dbReference>
<comment type="subcellular location">
    <subcellularLocation>
        <location evidence="1 10">Cytoplasm</location>
    </subcellularLocation>
</comment>
<keyword evidence="5 10" id="KW-0346">Stress response</keyword>
<keyword evidence="4 10" id="KW-0963">Cytoplasm</keyword>
<dbReference type="PRINTS" id="PR00773">
    <property type="entry name" value="GRPEPROTEIN"/>
</dbReference>
<dbReference type="EMBL" id="CADCXN010000073">
    <property type="protein sequence ID" value="CAA9891543.1"/>
    <property type="molecule type" value="Genomic_DNA"/>
</dbReference>
<keyword evidence="15" id="KW-1185">Reference proteome</keyword>
<evidence type="ECO:0000256" key="9">
    <source>
        <dbReference type="ARBA" id="ARBA00076414"/>
    </source>
</evidence>
<dbReference type="RefSeq" id="WP_174626402.1">
    <property type="nucleotide sequence ID" value="NZ_CADCXN010000073.1"/>
</dbReference>
<evidence type="ECO:0000313" key="15">
    <source>
        <dbReference type="Proteomes" id="UP000494216"/>
    </source>
</evidence>
<dbReference type="PANTHER" id="PTHR21237:SF23">
    <property type="entry name" value="GRPE PROTEIN HOMOLOG, MITOCHONDRIAL"/>
    <property type="match status" value="1"/>
</dbReference>
<dbReference type="InterPro" id="IPR013805">
    <property type="entry name" value="GrpE_CC"/>
</dbReference>
<evidence type="ECO:0000256" key="11">
    <source>
        <dbReference type="RuleBase" id="RU000639"/>
    </source>
</evidence>
<dbReference type="GO" id="GO:0006457">
    <property type="term" value="P:protein folding"/>
    <property type="evidence" value="ECO:0007669"/>
    <property type="project" value="InterPro"/>
</dbReference>
<comment type="similarity">
    <text evidence="2 10 12">Belongs to the GrpE family.</text>
</comment>
<evidence type="ECO:0000256" key="3">
    <source>
        <dbReference type="ARBA" id="ARBA00011738"/>
    </source>
</evidence>
<dbReference type="AlphaFoldDB" id="A0A8S0WB97"/>
<dbReference type="GO" id="GO:0000774">
    <property type="term" value="F:adenyl-nucleotide exchange factor activity"/>
    <property type="evidence" value="ECO:0007669"/>
    <property type="project" value="InterPro"/>
</dbReference>
<dbReference type="CDD" id="cd00446">
    <property type="entry name" value="GrpE"/>
    <property type="match status" value="1"/>
</dbReference>
<evidence type="ECO:0000256" key="5">
    <source>
        <dbReference type="ARBA" id="ARBA00023016"/>
    </source>
</evidence>
<evidence type="ECO:0000313" key="14">
    <source>
        <dbReference type="EMBL" id="CAA9891543.1"/>
    </source>
</evidence>
<protein>
    <recommendedName>
        <fullName evidence="8 10">Protein GrpE</fullName>
    </recommendedName>
    <alternativeName>
        <fullName evidence="9 10">HSP-70 cofactor</fullName>
    </alternativeName>
</protein>
<dbReference type="Gene3D" id="3.90.20.20">
    <property type="match status" value="1"/>
</dbReference>